<dbReference type="InterPro" id="IPR019405">
    <property type="entry name" value="Lactonase_7-beta_prop"/>
</dbReference>
<feature type="transmembrane region" description="Helical" evidence="4">
    <location>
        <begin position="107"/>
        <end position="126"/>
    </location>
</feature>
<name>A0A8T8E8L6_9EURY</name>
<protein>
    <submittedName>
        <fullName evidence="6">Beta-propeller fold lactonase family protein</fullName>
    </submittedName>
</protein>
<dbReference type="OrthoDB" id="201589at2157"/>
<feature type="region of interest" description="Disordered" evidence="3">
    <location>
        <begin position="240"/>
        <end position="452"/>
    </location>
</feature>
<accession>A0A8T8E8L6</accession>
<evidence type="ECO:0000256" key="1">
    <source>
        <dbReference type="ARBA" id="ARBA00005564"/>
    </source>
</evidence>
<dbReference type="CDD" id="cd06225">
    <property type="entry name" value="HAMP"/>
    <property type="match status" value="2"/>
</dbReference>
<dbReference type="GO" id="GO:0017057">
    <property type="term" value="F:6-phosphogluconolactonase activity"/>
    <property type="evidence" value="ECO:0007669"/>
    <property type="project" value="TreeGrafter"/>
</dbReference>
<dbReference type="InterPro" id="IPR003660">
    <property type="entry name" value="HAMP_dom"/>
</dbReference>
<evidence type="ECO:0000313" key="6">
    <source>
        <dbReference type="EMBL" id="QRV17977.1"/>
    </source>
</evidence>
<keyword evidence="7" id="KW-1185">Reference proteome</keyword>
<keyword evidence="4" id="KW-0472">Membrane</keyword>
<feature type="compositionally biased region" description="Basic residues" evidence="3">
    <location>
        <begin position="365"/>
        <end position="402"/>
    </location>
</feature>
<feature type="compositionally biased region" description="Basic and acidic residues" evidence="3">
    <location>
        <begin position="287"/>
        <end position="299"/>
    </location>
</feature>
<keyword evidence="2" id="KW-0807">Transducer</keyword>
<proteinExistence type="inferred from homology"/>
<keyword evidence="6" id="KW-0614">Plasmid</keyword>
<comment type="similarity">
    <text evidence="1">Belongs to the cycloisomerase 2 family.</text>
</comment>
<evidence type="ECO:0000256" key="2">
    <source>
        <dbReference type="ARBA" id="ARBA00023224"/>
    </source>
</evidence>
<dbReference type="Pfam" id="PF00672">
    <property type="entry name" value="HAMP"/>
    <property type="match status" value="1"/>
</dbReference>
<dbReference type="GO" id="GO:0005829">
    <property type="term" value="C:cytosol"/>
    <property type="evidence" value="ECO:0007669"/>
    <property type="project" value="TreeGrafter"/>
</dbReference>
<dbReference type="InterPro" id="IPR015943">
    <property type="entry name" value="WD40/YVTN_repeat-like_dom_sf"/>
</dbReference>
<dbReference type="PROSITE" id="PS50885">
    <property type="entry name" value="HAMP"/>
    <property type="match status" value="2"/>
</dbReference>
<dbReference type="InterPro" id="IPR011048">
    <property type="entry name" value="Haem_d1_sf"/>
</dbReference>
<evidence type="ECO:0000313" key="7">
    <source>
        <dbReference type="Proteomes" id="UP000637819"/>
    </source>
</evidence>
<evidence type="ECO:0000256" key="4">
    <source>
        <dbReference type="SAM" id="Phobius"/>
    </source>
</evidence>
<feature type="compositionally biased region" description="Basic and acidic residues" evidence="3">
    <location>
        <begin position="270"/>
        <end position="279"/>
    </location>
</feature>
<feature type="compositionally biased region" description="Basic residues" evidence="3">
    <location>
        <begin position="411"/>
        <end position="429"/>
    </location>
</feature>
<sequence length="810" mass="88927">MGDEDRVVVLVGGIKEQVLGHHQPFDEQQTTIVSADDASVIAGAEDAPLPAEVRNGEVRPGIESVETLESDSHVHAVTSIVGTDWLLVTTVPKSVAFQTANIVGQSMLGVVGVGLIALLGITVVIGRQTAGPLTRLRDKARTMEQRQLGVDLETSRIDEIGQLYDGFGSMRDALRDQIREAETAREAAEAAKQETQRTNEQLERKADEYSRVMRECARGDLTQRMDPDSDNDAMEPIAREFNEMIGPGRRGDDRRRRRHRRRRRAVRAPRAGDRADRRADRVHRRDRRADQRGHPGDQHGHRRSGRRRQRDGQCGRRRRDDQRADVPGDGIGRRFRRGTDVGADPGVAQRQPTGRAGRAAEQHPRPVRHRGRRRGRGGRRRRPAERRDRHRRRRRGDRRPRGRVREQCVRIRLRRRVGRDGRGRRRRSGRAVASRTRRVGDPPDASVPVDPRFARPFRSTVTRGGSYQTFVCSAGSDGDGIVAAAVAPDGTLTERAHTPAPEPMFLAIRPDGETLYAVERVDGGRVSAYRIDAETGGLTRLNGRSSEGAGPCYVSVDALGQYAFVANYQGGTVAAYPLADDGRLGEVADVIAHEGSGPDPERQADPHPHAIVPGPEHRFRYAPDLGTDRIEIYRADESAALRPAESGPAIARAGAGPRHIAFHPTEPYCYVVDELESTVTAYERDAETGGLAAIGRTSTLPPAFDGTNEPADVHVHPSGRWVYVSNRGHDSVAVFAVDAATGRLEPLAREPTRGETPRDIALAPDGALLLASNQHGDAVASFAIDETGRLESLAEFDVPKPVCATFLESA</sequence>
<dbReference type="Pfam" id="PF10282">
    <property type="entry name" value="Lactonase"/>
    <property type="match status" value="1"/>
</dbReference>
<organism evidence="6 7">
    <name type="scientific">Haloterrigena salifodinae</name>
    <dbReference type="NCBI Taxonomy" id="2675099"/>
    <lineage>
        <taxon>Archaea</taxon>
        <taxon>Methanobacteriati</taxon>
        <taxon>Methanobacteriota</taxon>
        <taxon>Stenosarchaea group</taxon>
        <taxon>Halobacteria</taxon>
        <taxon>Halobacteriales</taxon>
        <taxon>Natrialbaceae</taxon>
        <taxon>Haloterrigena</taxon>
    </lineage>
</organism>
<geneLocation type="plasmid" evidence="6 7">
    <name>pHTS280.6</name>
</geneLocation>
<dbReference type="SMART" id="SM00304">
    <property type="entry name" value="HAMP"/>
    <property type="match status" value="2"/>
</dbReference>
<dbReference type="Gene3D" id="2.130.10.10">
    <property type="entry name" value="YVTN repeat-like/Quinoprotein amine dehydrogenase"/>
    <property type="match status" value="1"/>
</dbReference>
<feature type="compositionally biased region" description="Basic and acidic residues" evidence="3">
    <location>
        <begin position="310"/>
        <end position="326"/>
    </location>
</feature>
<keyword evidence="4" id="KW-0812">Transmembrane</keyword>
<dbReference type="PANTHER" id="PTHR30344">
    <property type="entry name" value="6-PHOSPHOGLUCONOLACTONASE-RELATED"/>
    <property type="match status" value="1"/>
</dbReference>
<gene>
    <name evidence="6" type="ORF">JMJ58_23630</name>
</gene>
<dbReference type="InterPro" id="IPR050282">
    <property type="entry name" value="Cycloisomerase_2"/>
</dbReference>
<feature type="domain" description="HAMP" evidence="5">
    <location>
        <begin position="200"/>
        <end position="245"/>
    </location>
</feature>
<dbReference type="PANTHER" id="PTHR30344:SF1">
    <property type="entry name" value="6-PHOSPHOGLUCONOLACTONASE"/>
    <property type="match status" value="1"/>
</dbReference>
<keyword evidence="4" id="KW-1133">Transmembrane helix</keyword>
<evidence type="ECO:0000256" key="3">
    <source>
        <dbReference type="SAM" id="MobiDB-lite"/>
    </source>
</evidence>
<evidence type="ECO:0000259" key="5">
    <source>
        <dbReference type="PROSITE" id="PS50885"/>
    </source>
</evidence>
<dbReference type="AlphaFoldDB" id="A0A8T8E8L6"/>
<feature type="compositionally biased region" description="Basic residues" evidence="3">
    <location>
        <begin position="300"/>
        <end position="309"/>
    </location>
</feature>
<feature type="region of interest" description="Disordered" evidence="3">
    <location>
        <begin position="185"/>
        <end position="207"/>
    </location>
</feature>
<dbReference type="SUPFAM" id="SSF158472">
    <property type="entry name" value="HAMP domain-like"/>
    <property type="match status" value="1"/>
</dbReference>
<dbReference type="SUPFAM" id="SSF51004">
    <property type="entry name" value="C-terminal (heme d1) domain of cytochrome cd1-nitrite reductase"/>
    <property type="match status" value="1"/>
</dbReference>
<feature type="domain" description="HAMP" evidence="5">
    <location>
        <begin position="127"/>
        <end position="179"/>
    </location>
</feature>
<dbReference type="EMBL" id="CP069192">
    <property type="protein sequence ID" value="QRV17977.1"/>
    <property type="molecule type" value="Genomic_DNA"/>
</dbReference>
<dbReference type="Gene3D" id="6.10.250.1910">
    <property type="match status" value="1"/>
</dbReference>
<reference evidence="6 7" key="1">
    <citation type="submission" date="2021-01" db="EMBL/GenBank/DDBJ databases">
        <title>Genome Sequence and Methylation Pattern of Haloterrigena salifodinae BOL5-1, An Extremely Halophilic Archaeon from a Bolivian Salt Mine.</title>
        <authorList>
            <person name="DasSarma P."/>
            <person name="Anton B.P."/>
            <person name="DasSarma S.L."/>
            <person name="von Ehrenheim H.A.L."/>
            <person name="Martinez F.L."/>
            <person name="Guzman D."/>
            <person name="Roberts R.J."/>
            <person name="DasSarma S."/>
        </authorList>
    </citation>
    <scope>NUCLEOTIDE SEQUENCE [LARGE SCALE GENOMIC DNA]</scope>
    <source>
        <strain evidence="6 7">BOL5-1</strain>
        <plasmid evidence="6 7">pHTS280.6</plasmid>
    </source>
</reference>
<dbReference type="GO" id="GO:0007165">
    <property type="term" value="P:signal transduction"/>
    <property type="evidence" value="ECO:0007669"/>
    <property type="project" value="UniProtKB-KW"/>
</dbReference>
<dbReference type="KEGG" id="hsal:JMJ58_23630"/>
<dbReference type="Proteomes" id="UP000637819">
    <property type="component" value="Plasmid pHTS280.6"/>
</dbReference>
<feature type="compositionally biased region" description="Basic residues" evidence="3">
    <location>
        <begin position="255"/>
        <end position="267"/>
    </location>
</feature>
<dbReference type="GO" id="GO:0016020">
    <property type="term" value="C:membrane"/>
    <property type="evidence" value="ECO:0007669"/>
    <property type="project" value="InterPro"/>
</dbReference>